<reference evidence="1 2" key="1">
    <citation type="submission" date="2017-10" db="EMBL/GenBank/DDBJ databases">
        <title>Genomics of the genus Arcobacter.</title>
        <authorList>
            <person name="Perez-Cataluna A."/>
            <person name="Figueras M.J."/>
        </authorList>
    </citation>
    <scope>NUCLEOTIDE SEQUENCE [LARGE SCALE GENOMIC DNA]</scope>
    <source>
        <strain evidence="1 2">CECT 8993</strain>
    </source>
</reference>
<evidence type="ECO:0000313" key="1">
    <source>
        <dbReference type="EMBL" id="RXJ66776.1"/>
    </source>
</evidence>
<dbReference type="Proteomes" id="UP000290172">
    <property type="component" value="Unassembled WGS sequence"/>
</dbReference>
<dbReference type="AlphaFoldDB" id="A0A4Q0Y958"/>
<dbReference type="RefSeq" id="WP_128982426.1">
    <property type="nucleotide sequence ID" value="NZ_PDKJ01000012.1"/>
</dbReference>
<dbReference type="EMBL" id="PDKJ01000012">
    <property type="protein sequence ID" value="RXJ66776.1"/>
    <property type="molecule type" value="Genomic_DNA"/>
</dbReference>
<name>A0A4Q0Y958_9BACT</name>
<comment type="caution">
    <text evidence="1">The sequence shown here is derived from an EMBL/GenBank/DDBJ whole genome shotgun (WGS) entry which is preliminary data.</text>
</comment>
<gene>
    <name evidence="1" type="ORF">CRV08_11965</name>
</gene>
<accession>A0A4Q0Y958</accession>
<organism evidence="1 2">
    <name type="scientific">Halarcobacter ebronensis</name>
    <dbReference type="NCBI Taxonomy" id="1462615"/>
    <lineage>
        <taxon>Bacteria</taxon>
        <taxon>Pseudomonadati</taxon>
        <taxon>Campylobacterota</taxon>
        <taxon>Epsilonproteobacteria</taxon>
        <taxon>Campylobacterales</taxon>
        <taxon>Arcobacteraceae</taxon>
        <taxon>Halarcobacter</taxon>
    </lineage>
</organism>
<protein>
    <submittedName>
        <fullName evidence="1">Uncharacterized protein</fullName>
    </submittedName>
</protein>
<proteinExistence type="predicted"/>
<sequence length="325" mass="37693">MFEDFKIKKASDIKFNDLESIVSQFFGKSDLEYFLNIHSSKEVSYKLNENSNYTKEYWLKEYEHGNIFVLKYNTRHPALTYTNDGYKIIRSSSHFFNRSLEWLIQSLRPTTAPVPRVQIKKVVEEIYEPIVEKETKKETVKEDDKFIGLIVRDDLQKIHLLTDKDIKKYKIQKRNPITRALENQHPMIQGSGSIFAGLYGFGDWAARISGFRDWQLDNIDDIEQDMATNETKYTLKLIMYIVSNENDSFEIFAKSVKKYIEKNPKYVTSRFLTSTALGFAVQPKKTTTKVPVGLVGITTPALWGDITFSAKEIDEFAKSIILGEQ</sequence>
<evidence type="ECO:0000313" key="2">
    <source>
        <dbReference type="Proteomes" id="UP000290172"/>
    </source>
</evidence>